<evidence type="ECO:0000256" key="2">
    <source>
        <dbReference type="ARBA" id="ARBA00007613"/>
    </source>
</evidence>
<evidence type="ECO:0000313" key="9">
    <source>
        <dbReference type="Proteomes" id="UP000198762"/>
    </source>
</evidence>
<keyword evidence="4" id="KW-0998">Cell outer membrane</keyword>
<sequence length="420" mass="45905">MSYRTWLATIGLACGLASPWSAVASQTTSPETTLLEFAESVTAEHFDVRAAREEVDAAISRQNAASQPLYNPELNFEAESGGEQAAFGNEVSKLGVGISQTIDWSDKREVRALAAQGDVLSAKAELSLVEQQIAAKALKALISYRTSQHLVDLAQSRVDVLQRFVDLSEDRKRAGDIGQTDLDLARLALAEGQSTLAEQRVQANEALQSVRELSSGTPRGWPGLPEDLPPPIESTRLDELAKRHPRIAALRSKLAAAQAEIDVAKSNRNADPVIGASVSRDGENDIVGLSFSIPLYVRNDYSDEVDSAASNALAVEARMHAEYERLQAQLKTALENYQSSRNALQDWNQAVSGRLDEGLDLLERLWQVGELNATEYLLQIQQRLDTRASGLRLQAQTWSSWTNWLVVSGDWQAGLSELGL</sequence>
<keyword evidence="3" id="KW-0812">Transmembrane</keyword>
<keyword evidence="3" id="KW-1134">Transmembrane beta strand</keyword>
<dbReference type="EMBL" id="FOHZ01000008">
    <property type="protein sequence ID" value="SET36467.1"/>
    <property type="molecule type" value="Genomic_DNA"/>
</dbReference>
<organism evidence="8 9">
    <name type="scientific">Marinobacter segnicrescens</name>
    <dbReference type="NCBI Taxonomy" id="430453"/>
    <lineage>
        <taxon>Bacteria</taxon>
        <taxon>Pseudomonadati</taxon>
        <taxon>Pseudomonadota</taxon>
        <taxon>Gammaproteobacteria</taxon>
        <taxon>Pseudomonadales</taxon>
        <taxon>Marinobacteraceae</taxon>
        <taxon>Marinobacter</taxon>
    </lineage>
</organism>
<reference evidence="9" key="1">
    <citation type="submission" date="2016-10" db="EMBL/GenBank/DDBJ databases">
        <authorList>
            <person name="Varghese N."/>
            <person name="Submissions S."/>
        </authorList>
    </citation>
    <scope>NUCLEOTIDE SEQUENCE [LARGE SCALE GENOMIC DNA]</scope>
    <source>
        <strain evidence="9">CGMCC 1.6489</strain>
    </source>
</reference>
<feature type="region of interest" description="Disordered" evidence="6">
    <location>
        <begin position="211"/>
        <end position="230"/>
    </location>
</feature>
<dbReference type="PANTHER" id="PTHR30203:SF24">
    <property type="entry name" value="BLR4935 PROTEIN"/>
    <property type="match status" value="1"/>
</dbReference>
<dbReference type="InterPro" id="IPR010131">
    <property type="entry name" value="MdtP/NodT-like"/>
</dbReference>
<dbReference type="InterPro" id="IPR003423">
    <property type="entry name" value="OMP_efflux"/>
</dbReference>
<accession>A0A1I0DV01</accession>
<evidence type="ECO:0000256" key="3">
    <source>
        <dbReference type="ARBA" id="ARBA00022452"/>
    </source>
</evidence>
<feature type="signal peptide" evidence="7">
    <location>
        <begin position="1"/>
        <end position="24"/>
    </location>
</feature>
<dbReference type="Proteomes" id="UP000198762">
    <property type="component" value="Unassembled WGS sequence"/>
</dbReference>
<dbReference type="STRING" id="430453.SAMN04487962_10852"/>
<evidence type="ECO:0000313" key="8">
    <source>
        <dbReference type="EMBL" id="SET36467.1"/>
    </source>
</evidence>
<protein>
    <submittedName>
        <fullName evidence="8">Outer membrane efflux protein</fullName>
    </submittedName>
</protein>
<evidence type="ECO:0000256" key="6">
    <source>
        <dbReference type="SAM" id="MobiDB-lite"/>
    </source>
</evidence>
<dbReference type="SUPFAM" id="SSF56954">
    <property type="entry name" value="Outer membrane efflux proteins (OEP)"/>
    <property type="match status" value="1"/>
</dbReference>
<dbReference type="RefSeq" id="WP_091851164.1">
    <property type="nucleotide sequence ID" value="NZ_FOHZ01000008.1"/>
</dbReference>
<dbReference type="PANTHER" id="PTHR30203">
    <property type="entry name" value="OUTER MEMBRANE CATION EFFLUX PROTEIN"/>
    <property type="match status" value="1"/>
</dbReference>
<evidence type="ECO:0000256" key="5">
    <source>
        <dbReference type="SAM" id="Coils"/>
    </source>
</evidence>
<comment type="subcellular location">
    <subcellularLocation>
        <location evidence="1">Cell outer membrane</location>
    </subcellularLocation>
</comment>
<evidence type="ECO:0000256" key="7">
    <source>
        <dbReference type="SAM" id="SignalP"/>
    </source>
</evidence>
<evidence type="ECO:0000256" key="1">
    <source>
        <dbReference type="ARBA" id="ARBA00004442"/>
    </source>
</evidence>
<keyword evidence="7" id="KW-0732">Signal</keyword>
<keyword evidence="3" id="KW-0472">Membrane</keyword>
<feature type="coiled-coil region" evidence="5">
    <location>
        <begin position="316"/>
        <end position="350"/>
    </location>
</feature>
<name>A0A1I0DV01_9GAMM</name>
<keyword evidence="5" id="KW-0175">Coiled coil</keyword>
<dbReference type="Pfam" id="PF02321">
    <property type="entry name" value="OEP"/>
    <property type="match status" value="1"/>
</dbReference>
<comment type="similarity">
    <text evidence="2">Belongs to the outer membrane factor (OMF) (TC 1.B.17) family.</text>
</comment>
<evidence type="ECO:0000256" key="4">
    <source>
        <dbReference type="ARBA" id="ARBA00023237"/>
    </source>
</evidence>
<gene>
    <name evidence="8" type="ORF">SAMN04487962_10852</name>
</gene>
<dbReference type="Gene3D" id="1.20.1600.10">
    <property type="entry name" value="Outer membrane efflux proteins (OEP)"/>
    <property type="match status" value="1"/>
</dbReference>
<dbReference type="AlphaFoldDB" id="A0A1I0DV01"/>
<keyword evidence="9" id="KW-1185">Reference proteome</keyword>
<proteinExistence type="inferred from homology"/>
<dbReference type="OrthoDB" id="5801460at2"/>
<feature type="chain" id="PRO_5011732552" evidence="7">
    <location>
        <begin position="25"/>
        <end position="420"/>
    </location>
</feature>
<dbReference type="GO" id="GO:0015562">
    <property type="term" value="F:efflux transmembrane transporter activity"/>
    <property type="evidence" value="ECO:0007669"/>
    <property type="project" value="InterPro"/>
</dbReference>